<organism evidence="2 3">
    <name type="scientific">Mucilaginibacter galii</name>
    <dbReference type="NCBI Taxonomy" id="2005073"/>
    <lineage>
        <taxon>Bacteria</taxon>
        <taxon>Pseudomonadati</taxon>
        <taxon>Bacteroidota</taxon>
        <taxon>Sphingobacteriia</taxon>
        <taxon>Sphingobacteriales</taxon>
        <taxon>Sphingobacteriaceae</taxon>
        <taxon>Mucilaginibacter</taxon>
    </lineage>
</organism>
<keyword evidence="1" id="KW-0732">Signal</keyword>
<name>A0A917N1K5_9SPHI</name>
<sequence length="245" mass="26548">MKIYIKSCFFAILLLSVFSCKKPTENIKLVVDTDILKYTAFIRVTDAANGTLPANAKITISGAAADNIYEISGKKNFNLVQGVVTIGLGPALTPTASNPVTCTATITANGYTTATRTITFTADKSQQIINIQVAKVGSTTPPIVVPDPPVYPTPVVLNFIGTCRNRSDFEIRPSVYIMFRETGSNQPYQYLGYMDKGVLNTTTLGQGKTYDFQTSFNGENLSVTQKIEQASYSLTLDMGNACSNF</sequence>
<evidence type="ECO:0000313" key="2">
    <source>
        <dbReference type="EMBL" id="GGI50943.1"/>
    </source>
</evidence>
<gene>
    <name evidence="2" type="ORF">GCM10011425_21550</name>
</gene>
<accession>A0A917N1K5</accession>
<comment type="caution">
    <text evidence="2">The sequence shown here is derived from an EMBL/GenBank/DDBJ whole genome shotgun (WGS) entry which is preliminary data.</text>
</comment>
<feature type="signal peptide" evidence="1">
    <location>
        <begin position="1"/>
        <end position="21"/>
    </location>
</feature>
<evidence type="ECO:0000313" key="3">
    <source>
        <dbReference type="Proteomes" id="UP000662074"/>
    </source>
</evidence>
<dbReference type="Proteomes" id="UP000662074">
    <property type="component" value="Unassembled WGS sequence"/>
</dbReference>
<dbReference type="RefSeq" id="WP_188416554.1">
    <property type="nucleotide sequence ID" value="NZ_BMDO01000005.1"/>
</dbReference>
<proteinExistence type="predicted"/>
<feature type="chain" id="PRO_5037641226" description="DUF4249 family protein" evidence="1">
    <location>
        <begin position="22"/>
        <end position="245"/>
    </location>
</feature>
<dbReference type="AlphaFoldDB" id="A0A917N1K5"/>
<evidence type="ECO:0000256" key="1">
    <source>
        <dbReference type="SAM" id="SignalP"/>
    </source>
</evidence>
<dbReference type="PROSITE" id="PS51257">
    <property type="entry name" value="PROKAR_LIPOPROTEIN"/>
    <property type="match status" value="1"/>
</dbReference>
<evidence type="ECO:0008006" key="4">
    <source>
        <dbReference type="Google" id="ProtNLM"/>
    </source>
</evidence>
<reference evidence="2" key="1">
    <citation type="journal article" date="2014" name="Int. J. Syst. Evol. Microbiol.">
        <title>Complete genome sequence of Corynebacterium casei LMG S-19264T (=DSM 44701T), isolated from a smear-ripened cheese.</title>
        <authorList>
            <consortium name="US DOE Joint Genome Institute (JGI-PGF)"/>
            <person name="Walter F."/>
            <person name="Albersmeier A."/>
            <person name="Kalinowski J."/>
            <person name="Ruckert C."/>
        </authorList>
    </citation>
    <scope>NUCLEOTIDE SEQUENCE</scope>
    <source>
        <strain evidence="2">CCM 8711</strain>
    </source>
</reference>
<reference evidence="2" key="2">
    <citation type="submission" date="2020-09" db="EMBL/GenBank/DDBJ databases">
        <authorList>
            <person name="Sun Q."/>
            <person name="Sedlacek I."/>
        </authorList>
    </citation>
    <scope>NUCLEOTIDE SEQUENCE</scope>
    <source>
        <strain evidence="2">CCM 8711</strain>
    </source>
</reference>
<dbReference type="EMBL" id="BMDO01000005">
    <property type="protein sequence ID" value="GGI50943.1"/>
    <property type="molecule type" value="Genomic_DNA"/>
</dbReference>
<protein>
    <recommendedName>
        <fullName evidence="4">DUF4249 family protein</fullName>
    </recommendedName>
</protein>
<keyword evidence="3" id="KW-1185">Reference proteome</keyword>